<evidence type="ECO:0000256" key="3">
    <source>
        <dbReference type="SAM" id="MobiDB-lite"/>
    </source>
</evidence>
<evidence type="ECO:0000256" key="2">
    <source>
        <dbReference type="ARBA" id="ARBA00022679"/>
    </source>
</evidence>
<dbReference type="EMBL" id="CP000440">
    <property type="protein sequence ID" value="ABI87906.1"/>
    <property type="molecule type" value="Genomic_DNA"/>
</dbReference>
<dbReference type="PANTHER" id="PTHR30160:SF1">
    <property type="entry name" value="LIPOPOLYSACCHARIDE 1,2-N-ACETYLGLUCOSAMINETRANSFERASE-RELATED"/>
    <property type="match status" value="1"/>
</dbReference>
<organism evidence="4 5">
    <name type="scientific">Burkholderia ambifaria (strain ATCC BAA-244 / DSM 16087 / CCUG 44356 / LMG 19182 / AMMD)</name>
    <name type="common">Burkholderia cepacia (strain AMMD)</name>
    <dbReference type="NCBI Taxonomy" id="339670"/>
    <lineage>
        <taxon>Bacteria</taxon>
        <taxon>Pseudomonadati</taxon>
        <taxon>Pseudomonadota</taxon>
        <taxon>Betaproteobacteria</taxon>
        <taxon>Burkholderiales</taxon>
        <taxon>Burkholderiaceae</taxon>
        <taxon>Burkholderia</taxon>
        <taxon>Burkholderia cepacia complex</taxon>
    </lineage>
</organism>
<evidence type="ECO:0000313" key="4">
    <source>
        <dbReference type="EMBL" id="ABI87906.1"/>
    </source>
</evidence>
<feature type="compositionally biased region" description="Pro residues" evidence="3">
    <location>
        <begin position="15"/>
        <end position="30"/>
    </location>
</feature>
<dbReference type="KEGG" id="bam:Bamb_2350"/>
<dbReference type="SUPFAM" id="SSF53756">
    <property type="entry name" value="UDP-Glycosyltransferase/glycogen phosphorylase"/>
    <property type="match status" value="1"/>
</dbReference>
<dbReference type="Gene3D" id="3.40.50.2000">
    <property type="entry name" value="Glycogen Phosphorylase B"/>
    <property type="match status" value="2"/>
</dbReference>
<dbReference type="Proteomes" id="UP000000662">
    <property type="component" value="Chromosome 1"/>
</dbReference>
<keyword evidence="2 4" id="KW-0808">Transferase</keyword>
<dbReference type="PANTHER" id="PTHR30160">
    <property type="entry name" value="TETRAACYLDISACCHARIDE 4'-KINASE-RELATED"/>
    <property type="match status" value="1"/>
</dbReference>
<dbReference type="CDD" id="cd03789">
    <property type="entry name" value="GT9_LPS_heptosyltransferase"/>
    <property type="match status" value="1"/>
</dbReference>
<feature type="compositionally biased region" description="Pro residues" evidence="3">
    <location>
        <begin position="45"/>
        <end position="61"/>
    </location>
</feature>
<accession>Q0BD67</accession>
<protein>
    <submittedName>
        <fullName evidence="4">Glycosyl transferase, family 9</fullName>
    </submittedName>
</protein>
<dbReference type="GO" id="GO:0005829">
    <property type="term" value="C:cytosol"/>
    <property type="evidence" value="ECO:0007669"/>
    <property type="project" value="TreeGrafter"/>
</dbReference>
<name>Q0BD67_BURCM</name>
<dbReference type="InterPro" id="IPR051199">
    <property type="entry name" value="LPS_LOS_Heptosyltrfase"/>
</dbReference>
<dbReference type="Pfam" id="PF01075">
    <property type="entry name" value="Glyco_transf_9"/>
    <property type="match status" value="1"/>
</dbReference>
<dbReference type="eggNOG" id="COG0859">
    <property type="taxonomic scope" value="Bacteria"/>
</dbReference>
<keyword evidence="5" id="KW-1185">Reference proteome</keyword>
<proteinExistence type="predicted"/>
<dbReference type="InterPro" id="IPR002201">
    <property type="entry name" value="Glyco_trans_9"/>
</dbReference>
<reference evidence="4" key="1">
    <citation type="submission" date="2009-01" db="EMBL/GenBank/DDBJ databases">
        <title>Complete sequence of Chromosome 1 of Burkholderia cepacia AMMD.</title>
        <authorList>
            <consortium name="US DOE Joint Genome Institute"/>
            <person name="Copeland A."/>
            <person name="Lucas S."/>
            <person name="Lapidus A."/>
            <person name="Barry K."/>
            <person name="Detter J.C."/>
            <person name="Glavina del Rio T."/>
            <person name="Hammon N."/>
            <person name="Israni S."/>
            <person name="Pitluck S."/>
            <person name="Bruce D."/>
            <person name="Chain P."/>
            <person name="Malfatti S."/>
            <person name="Shin M."/>
            <person name="Vergez L."/>
            <person name="Schmutz J."/>
            <person name="Larimer F."/>
            <person name="Land M."/>
            <person name="Hauser L."/>
            <person name="Kyrpides N."/>
            <person name="Kim E."/>
            <person name="Parke J."/>
            <person name="Coenye T."/>
            <person name="Konstantinidis K."/>
            <person name="Ramette A."/>
            <person name="Tiedje J."/>
            <person name="Richardson P."/>
        </authorList>
    </citation>
    <scope>NUCLEOTIDE SEQUENCE [LARGE SCALE GENOMIC DNA]</scope>
    <source>
        <strain evidence="4">AMMD</strain>
    </source>
</reference>
<dbReference type="GO" id="GO:0008713">
    <property type="term" value="F:ADP-heptose-lipopolysaccharide heptosyltransferase activity"/>
    <property type="evidence" value="ECO:0007669"/>
    <property type="project" value="TreeGrafter"/>
</dbReference>
<keyword evidence="1" id="KW-0328">Glycosyltransferase</keyword>
<sequence length="475" mass="51890">MPRCRVAGNGVTGYLPPPGPDARARLPPPATRHYRVARNGGTGYHPPPAPAAHTRSPPPDATPAAAKSCTLRALSSLLDGTIVVSLFSSARPPRTILVAAPRRIGDVLLTTPLVRSLKARWPDAQIDMLVFRGTEGVLEHNPDVRRVIVVAQRAGFRERLRDALSMWRRYDLACAALSSDRPRFYSWFAGRKRVGLVDPNRVTWLTRMMLNGIAINHHESAHTVVSTLALAPVIGIEPVSEVVAPGIGDDPARRARFDAWLAESPAIRDGKPLVVLHPYPMFRYKQWRLEGWIEMIEWLRGQGFAIALSGGPADREREYAEQVAAGAGGDVLNLVGRLTFGESAELVRRARLFIGPDTGATHVAAATGVDTIALFGPSDPVRWGPWPQHWPPTENPWALRGSARHGNVWLLQGEGDCVPCRHEGCERHVDSHSDCLVNLGTQRVKMAAAEMLGLNPPDAADAVIDTSRLHRARSD</sequence>
<feature type="region of interest" description="Disordered" evidence="3">
    <location>
        <begin position="1"/>
        <end position="66"/>
    </location>
</feature>
<evidence type="ECO:0000313" key="5">
    <source>
        <dbReference type="Proteomes" id="UP000000662"/>
    </source>
</evidence>
<dbReference type="GO" id="GO:0009244">
    <property type="term" value="P:lipopolysaccharide core region biosynthetic process"/>
    <property type="evidence" value="ECO:0007669"/>
    <property type="project" value="TreeGrafter"/>
</dbReference>
<evidence type="ECO:0000256" key="1">
    <source>
        <dbReference type="ARBA" id="ARBA00022676"/>
    </source>
</evidence>
<dbReference type="AlphaFoldDB" id="Q0BD67"/>
<gene>
    <name evidence="4" type="ordered locus">Bamb_2350</name>
</gene>